<dbReference type="GO" id="GO:0016787">
    <property type="term" value="F:hydrolase activity"/>
    <property type="evidence" value="ECO:0007669"/>
    <property type="project" value="UniProtKB-KW"/>
</dbReference>
<dbReference type="GO" id="GO:0019693">
    <property type="term" value="P:ribose phosphate metabolic process"/>
    <property type="evidence" value="ECO:0007669"/>
    <property type="project" value="TreeGrafter"/>
</dbReference>
<dbReference type="Gene3D" id="3.90.79.10">
    <property type="entry name" value="Nucleoside Triphosphate Pyrophosphohydrolase"/>
    <property type="match status" value="1"/>
</dbReference>
<dbReference type="EMBL" id="BKBA01000009">
    <property type="protein sequence ID" value="GEQ14289.1"/>
    <property type="molecule type" value="Genomic_DNA"/>
</dbReference>
<dbReference type="RefSeq" id="WP_147065312.1">
    <property type="nucleotide sequence ID" value="NZ_BAABDN010000002.1"/>
</dbReference>
<dbReference type="GO" id="GO:0005829">
    <property type="term" value="C:cytosol"/>
    <property type="evidence" value="ECO:0007669"/>
    <property type="project" value="TreeGrafter"/>
</dbReference>
<reference evidence="4 5" key="1">
    <citation type="submission" date="2019-07" db="EMBL/GenBank/DDBJ databases">
        <title>Whole genome shotgun sequence of Knoellia locipacati NBRC 109775.</title>
        <authorList>
            <person name="Hosoyama A."/>
            <person name="Uohara A."/>
            <person name="Ohji S."/>
            <person name="Ichikawa N."/>
        </authorList>
    </citation>
    <scope>NUCLEOTIDE SEQUENCE [LARGE SCALE GENOMIC DNA]</scope>
    <source>
        <strain evidence="4 5">NBRC 109775</strain>
    </source>
</reference>
<accession>A0A512T256</accession>
<proteinExistence type="predicted"/>
<dbReference type="Proteomes" id="UP000321793">
    <property type="component" value="Unassembled WGS sequence"/>
</dbReference>
<dbReference type="PANTHER" id="PTHR11839:SF31">
    <property type="entry name" value="ADP-RIBOSE PYROPHOSPHATASE"/>
    <property type="match status" value="1"/>
</dbReference>
<evidence type="ECO:0000256" key="2">
    <source>
        <dbReference type="SAM" id="MobiDB-lite"/>
    </source>
</evidence>
<dbReference type="GO" id="GO:0006753">
    <property type="term" value="P:nucleoside phosphate metabolic process"/>
    <property type="evidence" value="ECO:0007669"/>
    <property type="project" value="TreeGrafter"/>
</dbReference>
<organism evidence="4 5">
    <name type="scientific">Knoellia locipacati</name>
    <dbReference type="NCBI Taxonomy" id="882824"/>
    <lineage>
        <taxon>Bacteria</taxon>
        <taxon>Bacillati</taxon>
        <taxon>Actinomycetota</taxon>
        <taxon>Actinomycetes</taxon>
        <taxon>Micrococcales</taxon>
        <taxon>Intrasporangiaceae</taxon>
        <taxon>Knoellia</taxon>
    </lineage>
</organism>
<keyword evidence="5" id="KW-1185">Reference proteome</keyword>
<keyword evidence="1 4" id="KW-0378">Hydrolase</keyword>
<dbReference type="InterPro" id="IPR015797">
    <property type="entry name" value="NUDIX_hydrolase-like_dom_sf"/>
</dbReference>
<dbReference type="PANTHER" id="PTHR11839">
    <property type="entry name" value="UDP/ADP-SUGAR PYROPHOSPHATASE"/>
    <property type="match status" value="1"/>
</dbReference>
<evidence type="ECO:0000313" key="4">
    <source>
        <dbReference type="EMBL" id="GEQ14289.1"/>
    </source>
</evidence>
<dbReference type="CDD" id="cd24158">
    <property type="entry name" value="NUDIX_ADPRase_Rv1700"/>
    <property type="match status" value="1"/>
</dbReference>
<dbReference type="PROSITE" id="PS51462">
    <property type="entry name" value="NUDIX"/>
    <property type="match status" value="1"/>
</dbReference>
<feature type="domain" description="Nudix hydrolase" evidence="3">
    <location>
        <begin position="47"/>
        <end position="187"/>
    </location>
</feature>
<evidence type="ECO:0000313" key="5">
    <source>
        <dbReference type="Proteomes" id="UP000321793"/>
    </source>
</evidence>
<evidence type="ECO:0000256" key="1">
    <source>
        <dbReference type="ARBA" id="ARBA00022801"/>
    </source>
</evidence>
<dbReference type="SUPFAM" id="SSF55811">
    <property type="entry name" value="Nudix"/>
    <property type="match status" value="1"/>
</dbReference>
<dbReference type="InterPro" id="IPR000086">
    <property type="entry name" value="NUDIX_hydrolase_dom"/>
</dbReference>
<gene>
    <name evidence="4" type="ORF">KLO01_23360</name>
</gene>
<name>A0A512T256_9MICO</name>
<dbReference type="Pfam" id="PF00293">
    <property type="entry name" value="NUDIX"/>
    <property type="match status" value="1"/>
</dbReference>
<comment type="caution">
    <text evidence="4">The sequence shown here is derived from an EMBL/GenBank/DDBJ whole genome shotgun (WGS) entry which is preliminary data.</text>
</comment>
<evidence type="ECO:0000259" key="3">
    <source>
        <dbReference type="PROSITE" id="PS51462"/>
    </source>
</evidence>
<protein>
    <submittedName>
        <fullName evidence="4">NUDIX hydrolase</fullName>
    </submittedName>
</protein>
<feature type="region of interest" description="Disordered" evidence="2">
    <location>
        <begin position="197"/>
        <end position="229"/>
    </location>
</feature>
<dbReference type="OrthoDB" id="9806150at2"/>
<sequence length="229" mass="25011">MTPQRLADEHDPQPVRRSEVVVEGRVWDVVRDEVDLGDAGTHVREYVRHPGAVAVVALDGQGRICLVQQYRHPIRARDWEVPAGLLDVPGEPPWEAAARELHEEADLVAGRLDVLVDLHPSPGGLDEAIRVFLARDTTPVPEHERHVREAEELGMPCVWVPLDDVVQAALEGRLQNGVLVAAALAAKVSQARGFDTLRPHDVPWPQRPTSVQTAPAEPAPADPAPAEDA</sequence>
<dbReference type="AlphaFoldDB" id="A0A512T256"/>